<evidence type="ECO:0000256" key="2">
    <source>
        <dbReference type="ARBA" id="ARBA00008029"/>
    </source>
</evidence>
<evidence type="ECO:0000313" key="9">
    <source>
        <dbReference type="Proteomes" id="UP001153636"/>
    </source>
</evidence>
<dbReference type="Proteomes" id="UP001153636">
    <property type="component" value="Chromosome 4"/>
</dbReference>
<keyword evidence="6" id="KW-0131">Cell cycle</keyword>
<dbReference type="PANTHER" id="PTHR23168">
    <property type="entry name" value="MITOTIC SPINDLE ASSEMBLY CHECKPOINT PROTEIN MAD1 MITOTIC ARREST DEFICIENT-LIKE PROTEIN 1"/>
    <property type="match status" value="1"/>
</dbReference>
<feature type="coiled-coil region" evidence="7">
    <location>
        <begin position="366"/>
        <end position="428"/>
    </location>
</feature>
<dbReference type="AlphaFoldDB" id="A0A9P0D0F3"/>
<keyword evidence="5" id="KW-0539">Nucleus</keyword>
<dbReference type="SUPFAM" id="SSF75704">
    <property type="entry name" value="Mitotic arrest deficient-like 1, Mad1"/>
    <property type="match status" value="1"/>
</dbReference>
<evidence type="ECO:0000256" key="6">
    <source>
        <dbReference type="ARBA" id="ARBA00023306"/>
    </source>
</evidence>
<dbReference type="GO" id="GO:0051301">
    <property type="term" value="P:cell division"/>
    <property type="evidence" value="ECO:0007669"/>
    <property type="project" value="UniProtKB-KW"/>
</dbReference>
<dbReference type="Gene3D" id="6.10.250.90">
    <property type="match status" value="1"/>
</dbReference>
<organism evidence="8 9">
    <name type="scientific">Psylliodes chrysocephalus</name>
    <dbReference type="NCBI Taxonomy" id="3402493"/>
    <lineage>
        <taxon>Eukaryota</taxon>
        <taxon>Metazoa</taxon>
        <taxon>Ecdysozoa</taxon>
        <taxon>Arthropoda</taxon>
        <taxon>Hexapoda</taxon>
        <taxon>Insecta</taxon>
        <taxon>Pterygota</taxon>
        <taxon>Neoptera</taxon>
        <taxon>Endopterygota</taxon>
        <taxon>Coleoptera</taxon>
        <taxon>Polyphaga</taxon>
        <taxon>Cucujiformia</taxon>
        <taxon>Chrysomeloidea</taxon>
        <taxon>Chrysomelidae</taxon>
        <taxon>Galerucinae</taxon>
        <taxon>Alticini</taxon>
        <taxon>Psylliodes</taxon>
    </lineage>
</organism>
<feature type="coiled-coil region" evidence="7">
    <location>
        <begin position="466"/>
        <end position="631"/>
    </location>
</feature>
<dbReference type="Pfam" id="PF05557">
    <property type="entry name" value="MAD"/>
    <property type="match status" value="1"/>
</dbReference>
<keyword evidence="9" id="KW-1185">Reference proteome</keyword>
<gene>
    <name evidence="8" type="ORF">PSYICH_LOCUS10147</name>
</gene>
<proteinExistence type="inferred from homology"/>
<dbReference type="FunFam" id="3.30.457.60:FF:000002">
    <property type="entry name" value="Mitotic spindle assembly checkpoint protein MAD1"/>
    <property type="match status" value="1"/>
</dbReference>
<protein>
    <recommendedName>
        <fullName evidence="10">Mitotic spindle assembly checkpoint protein MAD1</fullName>
    </recommendedName>
</protein>
<dbReference type="EMBL" id="OV651816">
    <property type="protein sequence ID" value="CAH1109778.1"/>
    <property type="molecule type" value="Genomic_DNA"/>
</dbReference>
<reference evidence="8" key="1">
    <citation type="submission" date="2022-01" db="EMBL/GenBank/DDBJ databases">
        <authorList>
            <person name="King R."/>
        </authorList>
    </citation>
    <scope>NUCLEOTIDE SEQUENCE</scope>
</reference>
<evidence type="ECO:0000313" key="8">
    <source>
        <dbReference type="EMBL" id="CAH1109778.1"/>
    </source>
</evidence>
<evidence type="ECO:0000256" key="4">
    <source>
        <dbReference type="ARBA" id="ARBA00022776"/>
    </source>
</evidence>
<evidence type="ECO:0008006" key="10">
    <source>
        <dbReference type="Google" id="ProtNLM"/>
    </source>
</evidence>
<dbReference type="InterPro" id="IPR008672">
    <property type="entry name" value="Mad1"/>
</dbReference>
<keyword evidence="3" id="KW-0132">Cell division</keyword>
<sequence>MNERMDDTILNMVHNLKSTMETRPNFKFTALPPMKRSISSNSNESSYDEVTPVKKLKRDSKLDLSYVGSPREVRRMRSDLIEARNTIKTLESRISHMHSVRKQMQLMFDEENKTLKRQSEYDKKSIEELENQLQSIRKREIDVKNKLSKVTCEYELLKIKSSEDAQNFERSMNDLKDESRLIESEENSMVPSLERRIIELETMLEAAEEDAEAQKKLAEELGKRISEDNVLQTNLERKTQELLNARLTIKDLEYAAKGFGEFQEQAKIQAQRLARYIELEKENDQLREESQRLKEQVKNKLILEEEVFDLKNRLVKFKDYEKKLSELQIQETQNVMYLNEWRAVARGICESMDCDSSLPHQLRNIVERLQQRELSLTAQKVEMKSQLKTVTHEAKIAKSEVEKCQKLIKELKQTSEQKQMLIHRMEKKLLLVSRERDSYRLQLDSYERDLTMYVNTTTVGSVSSQVQSQKERIDNLEKIVSDYRDMVAKLENDLQNSQPHLHGDTIPLRTEQITRLKDEVQQLKLENDKLRERREELEIKLEAYLEGEDTLLGGKILHQAVNPLAESLEQRGKLVEKLQQDIERLKRKIKNYEDGIENSKLGDITMNFKEVNLLKEKLKSQEAQAQMMKDHFKSQVDDFRNDINELLGYKIDRTQGSLYMLRSIYAERPDDALCFQVDSNGSLNLMKNAFSETLESLIDLHLMHQKSIPVFLSALTMDLFNNKSVTITE</sequence>
<dbReference type="GO" id="GO:0072686">
    <property type="term" value="C:mitotic spindle"/>
    <property type="evidence" value="ECO:0007669"/>
    <property type="project" value="TreeGrafter"/>
</dbReference>
<name>A0A9P0D0F3_9CUCU</name>
<dbReference type="Gene3D" id="3.30.457.60">
    <property type="match status" value="1"/>
</dbReference>
<evidence type="ECO:0000256" key="5">
    <source>
        <dbReference type="ARBA" id="ARBA00023242"/>
    </source>
</evidence>
<dbReference type="GO" id="GO:0005635">
    <property type="term" value="C:nuclear envelope"/>
    <property type="evidence" value="ECO:0007669"/>
    <property type="project" value="TreeGrafter"/>
</dbReference>
<dbReference type="GO" id="GO:0051315">
    <property type="term" value="P:attachment of mitotic spindle microtubules to kinetochore"/>
    <property type="evidence" value="ECO:0007669"/>
    <property type="project" value="TreeGrafter"/>
</dbReference>
<dbReference type="GO" id="GO:0007094">
    <property type="term" value="P:mitotic spindle assembly checkpoint signaling"/>
    <property type="evidence" value="ECO:0007669"/>
    <property type="project" value="InterPro"/>
</dbReference>
<accession>A0A9P0D0F3</accession>
<comment type="similarity">
    <text evidence="2">Belongs to the MAD1 family.</text>
</comment>
<dbReference type="OrthoDB" id="331602at2759"/>
<keyword evidence="7" id="KW-0175">Coiled coil</keyword>
<dbReference type="GO" id="GO:0000776">
    <property type="term" value="C:kinetochore"/>
    <property type="evidence" value="ECO:0007669"/>
    <property type="project" value="TreeGrafter"/>
</dbReference>
<keyword evidence="4" id="KW-0498">Mitosis</keyword>
<evidence type="ECO:0000256" key="3">
    <source>
        <dbReference type="ARBA" id="ARBA00022618"/>
    </source>
</evidence>
<comment type="subcellular location">
    <subcellularLocation>
        <location evidence="1">Nucleus</location>
    </subcellularLocation>
</comment>
<feature type="coiled-coil region" evidence="7">
    <location>
        <begin position="73"/>
        <end position="306"/>
    </location>
</feature>
<evidence type="ECO:0000256" key="7">
    <source>
        <dbReference type="SAM" id="Coils"/>
    </source>
</evidence>
<dbReference type="PANTHER" id="PTHR23168:SF0">
    <property type="entry name" value="MITOTIC SPINDLE ASSEMBLY CHECKPOINT PROTEIN MAD1"/>
    <property type="match status" value="1"/>
</dbReference>
<evidence type="ECO:0000256" key="1">
    <source>
        <dbReference type="ARBA" id="ARBA00004123"/>
    </source>
</evidence>